<keyword evidence="11 14" id="KW-0503">Monooxygenase</keyword>
<dbReference type="SUPFAM" id="SSF48264">
    <property type="entry name" value="Cytochrome P450"/>
    <property type="match status" value="1"/>
</dbReference>
<evidence type="ECO:0000256" key="5">
    <source>
        <dbReference type="ARBA" id="ARBA00022617"/>
    </source>
</evidence>
<keyword evidence="8" id="KW-1133">Transmembrane helix</keyword>
<dbReference type="GO" id="GO:0004497">
    <property type="term" value="F:monooxygenase activity"/>
    <property type="evidence" value="ECO:0007669"/>
    <property type="project" value="UniProtKB-KW"/>
</dbReference>
<comment type="pathway">
    <text evidence="3">Secondary metabolite biosynthesis.</text>
</comment>
<evidence type="ECO:0000256" key="7">
    <source>
        <dbReference type="ARBA" id="ARBA00022723"/>
    </source>
</evidence>
<keyword evidence="6" id="KW-0812">Transmembrane</keyword>
<keyword evidence="5 13" id="KW-0349">Heme</keyword>
<accession>A0A9P3LKR4</accession>
<evidence type="ECO:0000313" key="16">
    <source>
        <dbReference type="Proteomes" id="UP000703269"/>
    </source>
</evidence>
<dbReference type="PRINTS" id="PR00463">
    <property type="entry name" value="EP450I"/>
</dbReference>
<evidence type="ECO:0000256" key="6">
    <source>
        <dbReference type="ARBA" id="ARBA00022692"/>
    </source>
</evidence>
<dbReference type="InterPro" id="IPR002401">
    <property type="entry name" value="Cyt_P450_E_grp-I"/>
</dbReference>
<evidence type="ECO:0000313" key="15">
    <source>
        <dbReference type="EMBL" id="GJE97944.1"/>
    </source>
</evidence>
<dbReference type="PRINTS" id="PR00385">
    <property type="entry name" value="P450"/>
</dbReference>
<evidence type="ECO:0000256" key="2">
    <source>
        <dbReference type="ARBA" id="ARBA00004167"/>
    </source>
</evidence>
<evidence type="ECO:0000256" key="9">
    <source>
        <dbReference type="ARBA" id="ARBA00023002"/>
    </source>
</evidence>
<comment type="similarity">
    <text evidence="4 14">Belongs to the cytochrome P450 family.</text>
</comment>
<dbReference type="Gene3D" id="1.10.630.10">
    <property type="entry name" value="Cytochrome P450"/>
    <property type="match status" value="1"/>
</dbReference>
<dbReference type="GO" id="GO:0016705">
    <property type="term" value="F:oxidoreductase activity, acting on paired donors, with incorporation or reduction of molecular oxygen"/>
    <property type="evidence" value="ECO:0007669"/>
    <property type="project" value="InterPro"/>
</dbReference>
<evidence type="ECO:0000256" key="12">
    <source>
        <dbReference type="ARBA" id="ARBA00023136"/>
    </source>
</evidence>
<dbReference type="InterPro" id="IPR017972">
    <property type="entry name" value="Cyt_P450_CS"/>
</dbReference>
<keyword evidence="10 13" id="KW-0408">Iron</keyword>
<dbReference type="Proteomes" id="UP000703269">
    <property type="component" value="Unassembled WGS sequence"/>
</dbReference>
<dbReference type="PANTHER" id="PTHR46300">
    <property type="entry name" value="P450, PUTATIVE (EUROFUNG)-RELATED-RELATED"/>
    <property type="match status" value="1"/>
</dbReference>
<keyword evidence="7 13" id="KW-0479">Metal-binding</keyword>
<dbReference type="GO" id="GO:0020037">
    <property type="term" value="F:heme binding"/>
    <property type="evidence" value="ECO:0007669"/>
    <property type="project" value="InterPro"/>
</dbReference>
<dbReference type="OrthoDB" id="2789670at2759"/>
<dbReference type="GO" id="GO:0016020">
    <property type="term" value="C:membrane"/>
    <property type="evidence" value="ECO:0007669"/>
    <property type="project" value="UniProtKB-SubCell"/>
</dbReference>
<protein>
    <submittedName>
        <fullName evidence="15">Cytochrome P450</fullName>
    </submittedName>
</protein>
<dbReference type="GO" id="GO:0005506">
    <property type="term" value="F:iron ion binding"/>
    <property type="evidence" value="ECO:0007669"/>
    <property type="project" value="InterPro"/>
</dbReference>
<sequence>MLNLMGWQRLFALAPYGDDWKARTRIFQQHFNSSTTVKYRPTLLTAAHLLLSNIRKRQDAFLEHFRHLAAYSIMGVTYGIEVRAQDDRYLEVAERGTRCLARAIKAGGHAVDVLPFLRYLPAWAPGAQFKRDAIEWSKDVTAMLDVPFEFVEQNLNGGVQNTSAVGTVLRDIEQSEDQSGAKEVARDAFGTAYVGGANTAYGALTIFTLAMLKYPHVQVKGQEHIDHVVGRERLPDFSDREALPYITAIVQEVLRWIVISPLAVPHRLTVDDEYEGCHFRAGSLFVGNAWAILHDETRYPDPEAFMPERYLAPDGKLDENAPDPTEACFGYGRRMCPGRQFALEEIWIAVVSLLAAFSIEKAIDEFGAIIEPSGEDMTASGAV</sequence>
<evidence type="ECO:0000256" key="11">
    <source>
        <dbReference type="ARBA" id="ARBA00023033"/>
    </source>
</evidence>
<evidence type="ECO:0000256" key="4">
    <source>
        <dbReference type="ARBA" id="ARBA00010617"/>
    </source>
</evidence>
<keyword evidence="16" id="KW-1185">Reference proteome</keyword>
<evidence type="ECO:0000256" key="3">
    <source>
        <dbReference type="ARBA" id="ARBA00005179"/>
    </source>
</evidence>
<organism evidence="15 16">
    <name type="scientific">Phanerochaete sordida</name>
    <dbReference type="NCBI Taxonomy" id="48140"/>
    <lineage>
        <taxon>Eukaryota</taxon>
        <taxon>Fungi</taxon>
        <taxon>Dikarya</taxon>
        <taxon>Basidiomycota</taxon>
        <taxon>Agaricomycotina</taxon>
        <taxon>Agaricomycetes</taxon>
        <taxon>Polyporales</taxon>
        <taxon>Phanerochaetaceae</taxon>
        <taxon>Phanerochaete</taxon>
    </lineage>
</organism>
<dbReference type="InterPro" id="IPR050364">
    <property type="entry name" value="Cytochrome_P450_fung"/>
</dbReference>
<comment type="caution">
    <text evidence="15">The sequence shown here is derived from an EMBL/GenBank/DDBJ whole genome shotgun (WGS) entry which is preliminary data.</text>
</comment>
<gene>
    <name evidence="15" type="ORF">PsYK624_141660</name>
</gene>
<dbReference type="PANTHER" id="PTHR46300:SF7">
    <property type="entry name" value="P450, PUTATIVE (EUROFUNG)-RELATED"/>
    <property type="match status" value="1"/>
</dbReference>
<keyword evidence="12" id="KW-0472">Membrane</keyword>
<evidence type="ECO:0000256" key="13">
    <source>
        <dbReference type="PIRSR" id="PIRSR602401-1"/>
    </source>
</evidence>
<name>A0A9P3LKR4_9APHY</name>
<feature type="binding site" description="axial binding residue" evidence="13">
    <location>
        <position position="336"/>
    </location>
    <ligand>
        <name>heme</name>
        <dbReference type="ChEBI" id="CHEBI:30413"/>
    </ligand>
    <ligandPart>
        <name>Fe</name>
        <dbReference type="ChEBI" id="CHEBI:18248"/>
    </ligandPart>
</feature>
<proteinExistence type="inferred from homology"/>
<evidence type="ECO:0000256" key="8">
    <source>
        <dbReference type="ARBA" id="ARBA00022989"/>
    </source>
</evidence>
<comment type="subcellular location">
    <subcellularLocation>
        <location evidence="2">Membrane</location>
        <topology evidence="2">Single-pass membrane protein</topology>
    </subcellularLocation>
</comment>
<dbReference type="PROSITE" id="PS00086">
    <property type="entry name" value="CYTOCHROME_P450"/>
    <property type="match status" value="1"/>
</dbReference>
<dbReference type="CDD" id="cd11065">
    <property type="entry name" value="CYP64-like"/>
    <property type="match status" value="1"/>
</dbReference>
<dbReference type="Pfam" id="PF00067">
    <property type="entry name" value="p450"/>
    <property type="match status" value="1"/>
</dbReference>
<reference evidence="15 16" key="1">
    <citation type="submission" date="2021-08" db="EMBL/GenBank/DDBJ databases">
        <title>Draft Genome Sequence of Phanerochaete sordida strain YK-624.</title>
        <authorList>
            <person name="Mori T."/>
            <person name="Dohra H."/>
            <person name="Suzuki T."/>
            <person name="Kawagishi H."/>
            <person name="Hirai H."/>
        </authorList>
    </citation>
    <scope>NUCLEOTIDE SEQUENCE [LARGE SCALE GENOMIC DNA]</scope>
    <source>
        <strain evidence="15 16">YK-624</strain>
    </source>
</reference>
<evidence type="ECO:0000256" key="14">
    <source>
        <dbReference type="RuleBase" id="RU000461"/>
    </source>
</evidence>
<evidence type="ECO:0000256" key="10">
    <source>
        <dbReference type="ARBA" id="ARBA00023004"/>
    </source>
</evidence>
<dbReference type="InterPro" id="IPR036396">
    <property type="entry name" value="Cyt_P450_sf"/>
</dbReference>
<dbReference type="InterPro" id="IPR001128">
    <property type="entry name" value="Cyt_P450"/>
</dbReference>
<comment type="cofactor">
    <cofactor evidence="1 13">
        <name>heme</name>
        <dbReference type="ChEBI" id="CHEBI:30413"/>
    </cofactor>
</comment>
<keyword evidence="9 14" id="KW-0560">Oxidoreductase</keyword>
<evidence type="ECO:0000256" key="1">
    <source>
        <dbReference type="ARBA" id="ARBA00001971"/>
    </source>
</evidence>
<dbReference type="AlphaFoldDB" id="A0A9P3LKR4"/>
<dbReference type="EMBL" id="BPQB01000079">
    <property type="protein sequence ID" value="GJE97944.1"/>
    <property type="molecule type" value="Genomic_DNA"/>
</dbReference>